<protein>
    <recommendedName>
        <fullName evidence="3">Addiction module toxin RelE</fullName>
    </recommendedName>
</protein>
<evidence type="ECO:0000313" key="2">
    <source>
        <dbReference type="Proteomes" id="UP000027142"/>
    </source>
</evidence>
<dbReference type="EMBL" id="CP003923">
    <property type="protein sequence ID" value="AIC96080.1"/>
    <property type="molecule type" value="Genomic_DNA"/>
</dbReference>
<reference evidence="1 2" key="1">
    <citation type="journal article" date="2014" name="Gene">
        <title>A comparative genomic analysis of the alkalitolerant soil bacterium Bacillus lehensis G1.</title>
        <authorList>
            <person name="Noor Y.M."/>
            <person name="Samsulrizal N.H."/>
            <person name="Jema'on N.A."/>
            <person name="Low K.O."/>
            <person name="Ramli A.N."/>
            <person name="Alias N.I."/>
            <person name="Damis S.I."/>
            <person name="Fuzi S.F."/>
            <person name="Isa M.N."/>
            <person name="Murad A.M."/>
            <person name="Raih M.F."/>
            <person name="Bakar F.D."/>
            <person name="Najimudin N."/>
            <person name="Mahadi N.M."/>
            <person name="Illias R.M."/>
        </authorList>
    </citation>
    <scope>NUCLEOTIDE SEQUENCE [LARGE SCALE GENOMIC DNA]</scope>
    <source>
        <strain evidence="1 2">G1</strain>
    </source>
</reference>
<evidence type="ECO:0008006" key="3">
    <source>
        <dbReference type="Google" id="ProtNLM"/>
    </source>
</evidence>
<name>A0A060M248_9BACI</name>
<dbReference type="PATRIC" id="fig|1246626.3.peg.3522"/>
<gene>
    <name evidence="1" type="ORF">BleG1_3533</name>
</gene>
<dbReference type="eggNOG" id="ENOG503083U">
    <property type="taxonomic scope" value="Bacteria"/>
</dbReference>
<dbReference type="HOGENOM" id="CLU_155761_0_3_9"/>
<keyword evidence="2" id="KW-1185">Reference proteome</keyword>
<dbReference type="KEGG" id="ble:BleG1_3533"/>
<dbReference type="RefSeq" id="WP_038483680.1">
    <property type="nucleotide sequence ID" value="NZ_CP003923.1"/>
</dbReference>
<organism evidence="1 2">
    <name type="scientific">Shouchella lehensis G1</name>
    <dbReference type="NCBI Taxonomy" id="1246626"/>
    <lineage>
        <taxon>Bacteria</taxon>
        <taxon>Bacillati</taxon>
        <taxon>Bacillota</taxon>
        <taxon>Bacilli</taxon>
        <taxon>Bacillales</taxon>
        <taxon>Bacillaceae</taxon>
        <taxon>Shouchella</taxon>
    </lineage>
</organism>
<dbReference type="Gene3D" id="3.30.2310.20">
    <property type="entry name" value="RelE-like"/>
    <property type="match status" value="1"/>
</dbReference>
<accession>A0A060M248</accession>
<proteinExistence type="predicted"/>
<dbReference type="InterPro" id="IPR035093">
    <property type="entry name" value="RelE/ParE_toxin_dom_sf"/>
</dbReference>
<dbReference type="Proteomes" id="UP000027142">
    <property type="component" value="Chromosome"/>
</dbReference>
<sequence length="112" mass="12844">MSQQKRFNVVFIDEEAEKEYRKLDGSTKKLIATGIRRLEERADEIGKPLTGKLIGCKELKYRRDGIRVVFRIKENELGEMTVQLINVELIAIGTRSDGKVFDSASERLKSNK</sequence>
<dbReference type="AlphaFoldDB" id="A0A060M248"/>
<evidence type="ECO:0000313" key="1">
    <source>
        <dbReference type="EMBL" id="AIC96080.1"/>
    </source>
</evidence>
<dbReference type="SUPFAM" id="SSF143011">
    <property type="entry name" value="RelE-like"/>
    <property type="match status" value="1"/>
</dbReference>
<dbReference type="STRING" id="1246626.BleG1_3533"/>
<dbReference type="OrthoDB" id="2167761at2"/>